<feature type="region of interest" description="Disordered" evidence="1">
    <location>
        <begin position="84"/>
        <end position="103"/>
    </location>
</feature>
<evidence type="ECO:0000313" key="2">
    <source>
        <dbReference type="EMBL" id="KAK1595348.1"/>
    </source>
</evidence>
<protein>
    <submittedName>
        <fullName evidence="2">Uncharacterized protein</fullName>
    </submittedName>
</protein>
<dbReference type="AlphaFoldDB" id="A0AAD8Q4J1"/>
<dbReference type="RefSeq" id="XP_060416395.1">
    <property type="nucleotide sequence ID" value="XM_060557326.1"/>
</dbReference>
<keyword evidence="3" id="KW-1185">Reference proteome</keyword>
<dbReference type="EMBL" id="JAHLJV010000016">
    <property type="protein sequence ID" value="KAK1595348.1"/>
    <property type="molecule type" value="Genomic_DNA"/>
</dbReference>
<name>A0AAD8Q4J1_9PEZI</name>
<dbReference type="Proteomes" id="UP001230504">
    <property type="component" value="Unassembled WGS sequence"/>
</dbReference>
<organism evidence="2 3">
    <name type="scientific">Colletotrichum navitas</name>
    <dbReference type="NCBI Taxonomy" id="681940"/>
    <lineage>
        <taxon>Eukaryota</taxon>
        <taxon>Fungi</taxon>
        <taxon>Dikarya</taxon>
        <taxon>Ascomycota</taxon>
        <taxon>Pezizomycotina</taxon>
        <taxon>Sordariomycetes</taxon>
        <taxon>Hypocreomycetidae</taxon>
        <taxon>Glomerellales</taxon>
        <taxon>Glomerellaceae</taxon>
        <taxon>Colletotrichum</taxon>
        <taxon>Colletotrichum graminicola species complex</taxon>
    </lineage>
</organism>
<reference evidence="2" key="1">
    <citation type="submission" date="2021-06" db="EMBL/GenBank/DDBJ databases">
        <title>Comparative genomics, transcriptomics and evolutionary studies reveal genomic signatures of adaptation to plant cell wall in hemibiotrophic fungi.</title>
        <authorList>
            <consortium name="DOE Joint Genome Institute"/>
            <person name="Baroncelli R."/>
            <person name="Diaz J.F."/>
            <person name="Benocci T."/>
            <person name="Peng M."/>
            <person name="Battaglia E."/>
            <person name="Haridas S."/>
            <person name="Andreopoulos W."/>
            <person name="Labutti K."/>
            <person name="Pangilinan J."/>
            <person name="Floch G.L."/>
            <person name="Makela M.R."/>
            <person name="Henrissat B."/>
            <person name="Grigoriev I.V."/>
            <person name="Crouch J.A."/>
            <person name="De Vries R.P."/>
            <person name="Sukno S.A."/>
            <person name="Thon M.R."/>
        </authorList>
    </citation>
    <scope>NUCLEOTIDE SEQUENCE</scope>
    <source>
        <strain evidence="2">CBS 125086</strain>
    </source>
</reference>
<dbReference type="GeneID" id="85441566"/>
<evidence type="ECO:0000256" key="1">
    <source>
        <dbReference type="SAM" id="MobiDB-lite"/>
    </source>
</evidence>
<gene>
    <name evidence="2" type="ORF">LY79DRAFT_547459</name>
</gene>
<proteinExistence type="predicted"/>
<evidence type="ECO:0000313" key="3">
    <source>
        <dbReference type="Proteomes" id="UP001230504"/>
    </source>
</evidence>
<sequence length="201" mass="22887">MRANPAELMFQHFPYILGTSRSYPPLGLMALYRVCVSKRSGFARSLCSSPTRATMPAHQNRIRKIQATRKGSTTVTLQSHVDNCSNTRKTRPMANSATMPPTQKLSLMPSPMSLVIRILSVSGKRIQRGVDDDRTNDVGQKFAPEQDVGRKFAPEQASDWFVHLVVWTICEVQWEFCFDEQGLKLMMMERREMIDDIVAYL</sequence>
<comment type="caution">
    <text evidence="2">The sequence shown here is derived from an EMBL/GenBank/DDBJ whole genome shotgun (WGS) entry which is preliminary data.</text>
</comment>
<accession>A0AAD8Q4J1</accession>